<dbReference type="AlphaFoldDB" id="A0A644ZBN3"/>
<dbReference type="GO" id="GO:0006313">
    <property type="term" value="P:DNA transposition"/>
    <property type="evidence" value="ECO:0007669"/>
    <property type="project" value="InterPro"/>
</dbReference>
<dbReference type="InterPro" id="IPR003790">
    <property type="entry name" value="GHL10"/>
</dbReference>
<dbReference type="SUPFAM" id="SSF51445">
    <property type="entry name" value="(Trans)glycosidases"/>
    <property type="match status" value="1"/>
</dbReference>
<dbReference type="EMBL" id="VSSQ01008233">
    <property type="protein sequence ID" value="MPM38286.1"/>
    <property type="molecule type" value="Genomic_DNA"/>
</dbReference>
<dbReference type="PANTHER" id="PTHR43405:SF1">
    <property type="entry name" value="GLYCOSYL HYDROLASE DIGH"/>
    <property type="match status" value="1"/>
</dbReference>
<dbReference type="Gene3D" id="3.30.70.1290">
    <property type="entry name" value="Transposase IS200-like"/>
    <property type="match status" value="1"/>
</dbReference>
<dbReference type="GO" id="GO:0003677">
    <property type="term" value="F:DNA binding"/>
    <property type="evidence" value="ECO:0007669"/>
    <property type="project" value="InterPro"/>
</dbReference>
<keyword evidence="2" id="KW-0812">Transmembrane</keyword>
<evidence type="ECO:0000259" key="3">
    <source>
        <dbReference type="Pfam" id="PF02638"/>
    </source>
</evidence>
<dbReference type="GO" id="GO:0004803">
    <property type="term" value="F:transposase activity"/>
    <property type="evidence" value="ECO:0007669"/>
    <property type="project" value="InterPro"/>
</dbReference>
<sequence length="524" mass="60092">MITKEIGFSLWQRSFYDHIIRNDNEYKKICQYIEESPLNGMMMSYMWTISSVYAIKYKFLEDKKVQTKSVFILCVFLVLTMILGSCVPVSMITETETISETETDTLAITDTEAETDTTEIVVKTTGEKEKNSMYVFETPKFEKTSYSASTPEYLKALWLSQFDLASVYKNGSAQRSSDDFEALMGIILDNAVENGFNAVIIQVRPYADSFYPSELYPMSDFISGMFGREIKYDPFARIVKLAKARGLSVHAWINPLRGMTEEQIKLVPNSYPIKKWYNDPQRKGKYIVYVNDRWYLNPAYGEVRGLIAAGAAEIVSKYNVDGVHMDDYFYPTTSSDFDYSAYAAYKSENGYIALDNYRREMLSQTVSGIYKAVKDINPSALFGISPAGEINTVYNSHYADVYRWCSEPGFVDYICPQVYFGMEHDTCDFEKVSKIWLDTVKLDSIRLFIGMSLGKAKSEVDNYAGSGKYEWRDNKDVLKRCFDYISGVKRCSGVVYFCYQYFYDPLTGVEVSATKTERENLFPI</sequence>
<keyword evidence="2" id="KW-1133">Transmembrane helix</keyword>
<evidence type="ECO:0000256" key="1">
    <source>
        <dbReference type="ARBA" id="ARBA00022729"/>
    </source>
</evidence>
<dbReference type="PANTHER" id="PTHR43405">
    <property type="entry name" value="GLYCOSYL HYDROLASE DIGH"/>
    <property type="match status" value="1"/>
</dbReference>
<accession>A0A644ZBN3</accession>
<dbReference type="InterPro" id="IPR036515">
    <property type="entry name" value="Transposase_17_sf"/>
</dbReference>
<dbReference type="InterPro" id="IPR017853">
    <property type="entry name" value="GH"/>
</dbReference>
<dbReference type="Gene3D" id="3.20.20.80">
    <property type="entry name" value="Glycosidases"/>
    <property type="match status" value="1"/>
</dbReference>
<reference evidence="4" key="1">
    <citation type="submission" date="2019-08" db="EMBL/GenBank/DDBJ databases">
        <authorList>
            <person name="Kucharzyk K."/>
            <person name="Murdoch R.W."/>
            <person name="Higgins S."/>
            <person name="Loffler F."/>
        </authorList>
    </citation>
    <scope>NUCLEOTIDE SEQUENCE</scope>
</reference>
<feature type="domain" description="Glycosyl hydrolase-like 10" evidence="3">
    <location>
        <begin position="155"/>
        <end position="456"/>
    </location>
</feature>
<organism evidence="4">
    <name type="scientific">bioreactor metagenome</name>
    <dbReference type="NCBI Taxonomy" id="1076179"/>
    <lineage>
        <taxon>unclassified sequences</taxon>
        <taxon>metagenomes</taxon>
        <taxon>ecological metagenomes</taxon>
    </lineage>
</organism>
<dbReference type="Pfam" id="PF02638">
    <property type="entry name" value="GHL10"/>
    <property type="match status" value="1"/>
</dbReference>
<keyword evidence="1" id="KW-0732">Signal</keyword>
<evidence type="ECO:0000313" key="4">
    <source>
        <dbReference type="EMBL" id="MPM38286.1"/>
    </source>
</evidence>
<feature type="transmembrane region" description="Helical" evidence="2">
    <location>
        <begin position="71"/>
        <end position="92"/>
    </location>
</feature>
<gene>
    <name evidence="4" type="ORF">SDC9_84915</name>
</gene>
<keyword evidence="2" id="KW-0472">Membrane</keyword>
<comment type="caution">
    <text evidence="4">The sequence shown here is derived from an EMBL/GenBank/DDBJ whole genome shotgun (WGS) entry which is preliminary data.</text>
</comment>
<name>A0A644ZBN3_9ZZZZ</name>
<protein>
    <recommendedName>
        <fullName evidence="3">Glycosyl hydrolase-like 10 domain-containing protein</fullName>
    </recommendedName>
</protein>
<dbReference type="InterPro" id="IPR052177">
    <property type="entry name" value="Divisome_Glycosyl_Hydrolase"/>
</dbReference>
<proteinExistence type="predicted"/>
<evidence type="ECO:0000256" key="2">
    <source>
        <dbReference type="SAM" id="Phobius"/>
    </source>
</evidence>